<proteinExistence type="predicted"/>
<evidence type="ECO:0000256" key="1">
    <source>
        <dbReference type="SAM" id="MobiDB-lite"/>
    </source>
</evidence>
<keyword evidence="2" id="KW-0472">Membrane</keyword>
<feature type="transmembrane region" description="Helical" evidence="2">
    <location>
        <begin position="346"/>
        <end position="368"/>
    </location>
</feature>
<feature type="transmembrane region" description="Helical" evidence="2">
    <location>
        <begin position="58"/>
        <end position="86"/>
    </location>
</feature>
<dbReference type="Proteomes" id="UP000626109">
    <property type="component" value="Unassembled WGS sequence"/>
</dbReference>
<feature type="region of interest" description="Disordered" evidence="1">
    <location>
        <begin position="376"/>
        <end position="400"/>
    </location>
</feature>
<organism evidence="3 4">
    <name type="scientific">Polarella glacialis</name>
    <name type="common">Dinoflagellate</name>
    <dbReference type="NCBI Taxonomy" id="89957"/>
    <lineage>
        <taxon>Eukaryota</taxon>
        <taxon>Sar</taxon>
        <taxon>Alveolata</taxon>
        <taxon>Dinophyceae</taxon>
        <taxon>Suessiales</taxon>
        <taxon>Suessiaceae</taxon>
        <taxon>Polarella</taxon>
    </lineage>
</organism>
<feature type="non-terminal residue" evidence="3">
    <location>
        <position position="1"/>
    </location>
</feature>
<feature type="transmembrane region" description="Helical" evidence="2">
    <location>
        <begin position="107"/>
        <end position="126"/>
    </location>
</feature>
<evidence type="ECO:0000313" key="3">
    <source>
        <dbReference type="EMBL" id="CAE8682980.1"/>
    </source>
</evidence>
<feature type="transmembrane region" description="Helical" evidence="2">
    <location>
        <begin position="138"/>
        <end position="157"/>
    </location>
</feature>
<dbReference type="EMBL" id="CAJNNW010026140">
    <property type="protein sequence ID" value="CAE8682980.1"/>
    <property type="molecule type" value="Genomic_DNA"/>
</dbReference>
<feature type="transmembrane region" description="Helical" evidence="2">
    <location>
        <begin position="178"/>
        <end position="199"/>
    </location>
</feature>
<protein>
    <submittedName>
        <fullName evidence="3">Uncharacterized protein</fullName>
    </submittedName>
</protein>
<keyword evidence="2" id="KW-0812">Transmembrane</keyword>
<dbReference type="Pfam" id="PF04403">
    <property type="entry name" value="PqiA"/>
    <property type="match status" value="1"/>
</dbReference>
<feature type="transmembrane region" description="Helical" evidence="2">
    <location>
        <begin position="262"/>
        <end position="288"/>
    </location>
</feature>
<dbReference type="InterPro" id="IPR007498">
    <property type="entry name" value="PqiA-like"/>
</dbReference>
<feature type="compositionally biased region" description="Acidic residues" evidence="1">
    <location>
        <begin position="383"/>
        <end position="400"/>
    </location>
</feature>
<reference evidence="3" key="1">
    <citation type="submission" date="2021-02" db="EMBL/GenBank/DDBJ databases">
        <authorList>
            <person name="Dougan E. K."/>
            <person name="Rhodes N."/>
            <person name="Thang M."/>
            <person name="Chan C."/>
        </authorList>
    </citation>
    <scope>NUCLEOTIDE SEQUENCE</scope>
</reference>
<comment type="caution">
    <text evidence="3">The sequence shown here is derived from an EMBL/GenBank/DDBJ whole genome shotgun (WGS) entry which is preliminary data.</text>
</comment>
<name>A0A813JU65_POLGL</name>
<dbReference type="AlphaFoldDB" id="A0A813JU65"/>
<keyword evidence="2" id="KW-1133">Transmembrane helix</keyword>
<gene>
    <name evidence="3" type="ORF">PGLA2088_LOCUS23219</name>
</gene>
<evidence type="ECO:0000256" key="2">
    <source>
        <dbReference type="SAM" id="Phobius"/>
    </source>
</evidence>
<accession>A0A813JU65</accession>
<feature type="transmembrane region" description="Helical" evidence="2">
    <location>
        <begin position="309"/>
        <end position="334"/>
    </location>
</feature>
<evidence type="ECO:0000313" key="4">
    <source>
        <dbReference type="Proteomes" id="UP000626109"/>
    </source>
</evidence>
<sequence length="400" mass="43870">DRPRGWVLGLLASSYVLLIPGLVCTLFSFKIGAIDAITLKEATDNMLSFAKLLWDTGSWSGCILILTFSTIIPVMKIVLLVLGGIWRHSKDERKVTWARRMISCVQVISKWACPDMFAYILMLYLIRSLNHPPTLNGLMILDVGFTCFSVFCLGSTISSLGVRRPPPTADSYDHEAKIPYVGFITSGLFVAFAVLMGIGCSMACMTLRLDIDTLYANGTIDAAMKPFVDQLNLPALAHSNVSIWACCIDLLKMMKSAEANSFFAFVMLAIFVLFATVAHMVVLLILAFKVQLRRDEVSSLRRWEEVSAALRKVSMLDVFLVGVLIVVTSGSIYAKQGVVLGFGPGIWILFGAEACHYATYYLVALAVANRTKDGLPKGRATEDVDSDASEETTEDEEGAI</sequence>
<feature type="transmembrane region" description="Helical" evidence="2">
    <location>
        <begin position="7"/>
        <end position="29"/>
    </location>
</feature>